<proteinExistence type="predicted"/>
<dbReference type="EMBL" id="QXHD01000003">
    <property type="protein sequence ID" value="NEZ54770.1"/>
    <property type="molecule type" value="Genomic_DNA"/>
</dbReference>
<gene>
    <name evidence="2" type="ORF">DXZ20_03485</name>
</gene>
<dbReference type="RefSeq" id="WP_163659149.1">
    <property type="nucleotide sequence ID" value="NZ_QXHD01000003.1"/>
</dbReference>
<evidence type="ECO:0000313" key="2">
    <source>
        <dbReference type="EMBL" id="NEZ54770.1"/>
    </source>
</evidence>
<dbReference type="AlphaFoldDB" id="A0A6M0RFU6"/>
<sequence length="100" mass="10738">MTLAPSLAIKMLGGIALTAFWLVPLHISRAESSLWQLTAWQPTATTAGGMTGMDATEPDTSNSVVNGVRSQSTSPFSPKIFSVSLHSRYFSTGTSLIYTW</sequence>
<protein>
    <submittedName>
        <fullName evidence="2">Uncharacterized protein</fullName>
    </submittedName>
</protein>
<dbReference type="Proteomes" id="UP000481033">
    <property type="component" value="Unassembled WGS sequence"/>
</dbReference>
<feature type="region of interest" description="Disordered" evidence="1">
    <location>
        <begin position="54"/>
        <end position="73"/>
    </location>
</feature>
<evidence type="ECO:0000313" key="3">
    <source>
        <dbReference type="Proteomes" id="UP000481033"/>
    </source>
</evidence>
<accession>A0A6M0RFU6</accession>
<name>A0A6M0RFU6_9CYAN</name>
<keyword evidence="3" id="KW-1185">Reference proteome</keyword>
<comment type="caution">
    <text evidence="2">The sequence shown here is derived from an EMBL/GenBank/DDBJ whole genome shotgun (WGS) entry which is preliminary data.</text>
</comment>
<organism evidence="2 3">
    <name type="scientific">Adonisia turfae CCMR0081</name>
    <dbReference type="NCBI Taxonomy" id="2292702"/>
    <lineage>
        <taxon>Bacteria</taxon>
        <taxon>Bacillati</taxon>
        <taxon>Cyanobacteriota</taxon>
        <taxon>Adonisia</taxon>
        <taxon>Adonisia turfae</taxon>
    </lineage>
</organism>
<feature type="compositionally biased region" description="Polar residues" evidence="1">
    <location>
        <begin position="58"/>
        <end position="73"/>
    </location>
</feature>
<reference evidence="2 3" key="1">
    <citation type="journal article" date="2020" name="Microb. Ecol.">
        <title>Ecogenomics of the Marine Benthic Filamentous Cyanobacterium Adonisia.</title>
        <authorList>
            <person name="Walter J.M."/>
            <person name="Coutinho F.H."/>
            <person name="Leomil L."/>
            <person name="Hargreaves P.I."/>
            <person name="Campeao M.E."/>
            <person name="Vieira V.V."/>
            <person name="Silva B.S."/>
            <person name="Fistarol G.O."/>
            <person name="Salomon P.S."/>
            <person name="Sawabe T."/>
            <person name="Mino S."/>
            <person name="Hosokawa M."/>
            <person name="Miyashita H."/>
            <person name="Maruyama F."/>
            <person name="van Verk M.C."/>
            <person name="Dutilh B.E."/>
            <person name="Thompson C.C."/>
            <person name="Thompson F.L."/>
        </authorList>
    </citation>
    <scope>NUCLEOTIDE SEQUENCE [LARGE SCALE GENOMIC DNA]</scope>
    <source>
        <strain evidence="2 3">CCMR0081</strain>
    </source>
</reference>
<evidence type="ECO:0000256" key="1">
    <source>
        <dbReference type="SAM" id="MobiDB-lite"/>
    </source>
</evidence>